<dbReference type="InterPro" id="IPR008927">
    <property type="entry name" value="6-PGluconate_DH-like_C_sf"/>
</dbReference>
<name>A0A6G9CQ55_RHOER</name>
<protein>
    <recommendedName>
        <fullName evidence="5 6">Pyrroline-5-carboxylate reductase</fullName>
        <shortName evidence="5">P5C reductase</shortName>
        <shortName evidence="5">P5CR</shortName>
        <ecNumber evidence="5 6">1.5.1.2</ecNumber>
    </recommendedName>
    <alternativeName>
        <fullName evidence="5">PCA reductase</fullName>
    </alternativeName>
</protein>
<evidence type="ECO:0000313" key="11">
    <source>
        <dbReference type="EMBL" id="QIP39034.1"/>
    </source>
</evidence>
<keyword evidence="5 8" id="KW-0028">Amino-acid biosynthesis</keyword>
<dbReference type="PIRSF" id="PIRSF000193">
    <property type="entry name" value="Pyrrol-5-carb_rd"/>
    <property type="match status" value="1"/>
</dbReference>
<dbReference type="Pfam" id="PF14748">
    <property type="entry name" value="P5CR_dimer"/>
    <property type="match status" value="1"/>
</dbReference>
<dbReference type="InterPro" id="IPR028939">
    <property type="entry name" value="P5C_Rdtase_cat_N"/>
</dbReference>
<dbReference type="InterPro" id="IPR029036">
    <property type="entry name" value="P5CR_dimer"/>
</dbReference>
<feature type="binding site" evidence="7">
    <location>
        <begin position="67"/>
        <end position="70"/>
    </location>
    <ligand>
        <name>NADP(+)</name>
        <dbReference type="ChEBI" id="CHEBI:58349"/>
    </ligand>
</feature>
<dbReference type="SUPFAM" id="SSF48179">
    <property type="entry name" value="6-phosphogluconate dehydrogenase C-terminal domain-like"/>
    <property type="match status" value="1"/>
</dbReference>
<proteinExistence type="inferred from homology"/>
<evidence type="ECO:0000256" key="8">
    <source>
        <dbReference type="RuleBase" id="RU003903"/>
    </source>
</evidence>
<dbReference type="FunFam" id="1.10.3730.10:FF:000001">
    <property type="entry name" value="Pyrroline-5-carboxylate reductase"/>
    <property type="match status" value="1"/>
</dbReference>
<reference evidence="11 12" key="1">
    <citation type="submission" date="2020-03" db="EMBL/GenBank/DDBJ databases">
        <title>Screen low temperature-resistant strains for efficient degradation of petroleum hydrocarbons under the low temperature.</title>
        <authorList>
            <person name="Wang Y."/>
            <person name="Chen J."/>
        </authorList>
    </citation>
    <scope>NUCLEOTIDE SEQUENCE [LARGE SCALE GENOMIC DNA]</scope>
    <source>
        <strain evidence="11 12">KB1</strain>
    </source>
</reference>
<dbReference type="Proteomes" id="UP000502345">
    <property type="component" value="Chromosome"/>
</dbReference>
<evidence type="ECO:0000256" key="3">
    <source>
        <dbReference type="ARBA" id="ARBA00023002"/>
    </source>
</evidence>
<comment type="catalytic activity">
    <reaction evidence="5 8">
        <text>L-proline + NADP(+) = (S)-1-pyrroline-5-carboxylate + NADPH + 2 H(+)</text>
        <dbReference type="Rhea" id="RHEA:14109"/>
        <dbReference type="ChEBI" id="CHEBI:15378"/>
        <dbReference type="ChEBI" id="CHEBI:17388"/>
        <dbReference type="ChEBI" id="CHEBI:57783"/>
        <dbReference type="ChEBI" id="CHEBI:58349"/>
        <dbReference type="ChEBI" id="CHEBI:60039"/>
        <dbReference type="EC" id="1.5.1.2"/>
    </reaction>
</comment>
<evidence type="ECO:0000256" key="4">
    <source>
        <dbReference type="ARBA" id="ARBA00058118"/>
    </source>
</evidence>
<keyword evidence="2 5" id="KW-0521">NADP</keyword>
<dbReference type="UniPathway" id="UPA00098">
    <property type="reaction ID" value="UER00361"/>
</dbReference>
<dbReference type="EMBL" id="CP050124">
    <property type="protein sequence ID" value="QIP39034.1"/>
    <property type="molecule type" value="Genomic_DNA"/>
</dbReference>
<dbReference type="GO" id="GO:0004735">
    <property type="term" value="F:pyrroline-5-carboxylate reductase activity"/>
    <property type="evidence" value="ECO:0007669"/>
    <property type="project" value="UniProtKB-UniRule"/>
</dbReference>
<dbReference type="RefSeq" id="WP_225320324.1">
    <property type="nucleotide sequence ID" value="NZ_CP050124.1"/>
</dbReference>
<dbReference type="Gene3D" id="1.10.3730.10">
    <property type="entry name" value="ProC C-terminal domain-like"/>
    <property type="match status" value="1"/>
</dbReference>
<keyword evidence="5" id="KW-0963">Cytoplasm</keyword>
<comment type="function">
    <text evidence="4 5">Catalyzes the reduction of 1-pyrroline-5-carboxylate (PCA) to L-proline.</text>
</comment>
<dbReference type="GO" id="GO:0055129">
    <property type="term" value="P:L-proline biosynthetic process"/>
    <property type="evidence" value="ECO:0007669"/>
    <property type="project" value="UniProtKB-UniRule"/>
</dbReference>
<dbReference type="SUPFAM" id="SSF51735">
    <property type="entry name" value="NAD(P)-binding Rossmann-fold domains"/>
    <property type="match status" value="1"/>
</dbReference>
<keyword evidence="3 5" id="KW-0560">Oxidoreductase</keyword>
<dbReference type="HAMAP" id="MF_01925">
    <property type="entry name" value="P5C_reductase"/>
    <property type="match status" value="1"/>
</dbReference>
<evidence type="ECO:0000313" key="12">
    <source>
        <dbReference type="Proteomes" id="UP000502345"/>
    </source>
</evidence>
<keyword evidence="5 8" id="KW-0641">Proline biosynthesis</keyword>
<dbReference type="PROSITE" id="PS00521">
    <property type="entry name" value="P5CR"/>
    <property type="match status" value="1"/>
</dbReference>
<organism evidence="11 12">
    <name type="scientific">Rhodococcus erythropolis</name>
    <name type="common">Arthrobacter picolinophilus</name>
    <dbReference type="NCBI Taxonomy" id="1833"/>
    <lineage>
        <taxon>Bacteria</taxon>
        <taxon>Bacillati</taxon>
        <taxon>Actinomycetota</taxon>
        <taxon>Actinomycetes</taxon>
        <taxon>Mycobacteriales</taxon>
        <taxon>Nocardiaceae</taxon>
        <taxon>Rhodococcus</taxon>
        <taxon>Rhodococcus erythropolis group</taxon>
    </lineage>
</organism>
<dbReference type="PANTHER" id="PTHR11645">
    <property type="entry name" value="PYRROLINE-5-CARBOXYLATE REDUCTASE"/>
    <property type="match status" value="1"/>
</dbReference>
<feature type="domain" description="Pyrroline-5-carboxylate reductase catalytic N-terminal" evidence="9">
    <location>
        <begin position="3"/>
        <end position="99"/>
    </location>
</feature>
<sequence length="291" mass="29750">MTRIAIIGGGKIGEALISGLLQAGHAIKDLVVAEQYQPRADELIAEYSIRVSTIADAAEGADVIVIAVKPGDVESALTALTKVDLDGDLEQLIVSLAAGIPTGFFETRLPAGFPVIRVMPNTPMLVGEGVSVLSPGRHVKAEHLELVRGILGSVGKVVTVPESQIDAVTAVSGSGPAYFFLVAEAMIDAGVGLGLTRPVATELVVQTMVGSAAMLDRTGDSATDLRAAVTSPGGTTAAALRQLEAGGLRTAFFDALDAAKSRSGRDGFSCGIVVRLATPVALTPPVQLSST</sequence>
<dbReference type="GO" id="GO:0005737">
    <property type="term" value="C:cytoplasm"/>
    <property type="evidence" value="ECO:0007669"/>
    <property type="project" value="UniProtKB-SubCell"/>
</dbReference>
<dbReference type="AlphaFoldDB" id="A0A6G9CQ55"/>
<evidence type="ECO:0000259" key="10">
    <source>
        <dbReference type="Pfam" id="PF14748"/>
    </source>
</evidence>
<dbReference type="EC" id="1.5.1.2" evidence="5 6"/>
<gene>
    <name evidence="5" type="primary">proC</name>
    <name evidence="11" type="ORF">G9444_1790</name>
</gene>
<dbReference type="InterPro" id="IPR036291">
    <property type="entry name" value="NAD(P)-bd_dom_sf"/>
</dbReference>
<evidence type="ECO:0000256" key="7">
    <source>
        <dbReference type="PIRSR" id="PIRSR000193-1"/>
    </source>
</evidence>
<dbReference type="PANTHER" id="PTHR11645:SF0">
    <property type="entry name" value="PYRROLINE-5-CARBOXYLATE REDUCTASE 3"/>
    <property type="match status" value="1"/>
</dbReference>
<comment type="pathway">
    <text evidence="5 8">Amino-acid biosynthesis; L-proline biosynthesis; L-proline from L-glutamate 5-semialdehyde: step 1/1.</text>
</comment>
<dbReference type="Gene3D" id="3.40.50.720">
    <property type="entry name" value="NAD(P)-binding Rossmann-like Domain"/>
    <property type="match status" value="1"/>
</dbReference>
<evidence type="ECO:0000256" key="5">
    <source>
        <dbReference type="HAMAP-Rule" id="MF_01925"/>
    </source>
</evidence>
<dbReference type="InterPro" id="IPR053790">
    <property type="entry name" value="P5CR-like_CS"/>
</dbReference>
<evidence type="ECO:0000259" key="9">
    <source>
        <dbReference type="Pfam" id="PF03807"/>
    </source>
</evidence>
<dbReference type="NCBIfam" id="TIGR00112">
    <property type="entry name" value="proC"/>
    <property type="match status" value="1"/>
</dbReference>
<accession>A0A6G9CQ55</accession>
<evidence type="ECO:0000256" key="2">
    <source>
        <dbReference type="ARBA" id="ARBA00022857"/>
    </source>
</evidence>
<feature type="domain" description="Pyrroline-5-carboxylate reductase dimerisation" evidence="10">
    <location>
        <begin position="162"/>
        <end position="263"/>
    </location>
</feature>
<evidence type="ECO:0000256" key="1">
    <source>
        <dbReference type="ARBA" id="ARBA00005525"/>
    </source>
</evidence>
<evidence type="ECO:0000256" key="6">
    <source>
        <dbReference type="NCBIfam" id="TIGR00112"/>
    </source>
</evidence>
<dbReference type="InterPro" id="IPR000304">
    <property type="entry name" value="Pyrroline-COOH_reductase"/>
</dbReference>
<comment type="catalytic activity">
    <reaction evidence="5">
        <text>L-proline + NAD(+) = (S)-1-pyrroline-5-carboxylate + NADH + 2 H(+)</text>
        <dbReference type="Rhea" id="RHEA:14105"/>
        <dbReference type="ChEBI" id="CHEBI:15378"/>
        <dbReference type="ChEBI" id="CHEBI:17388"/>
        <dbReference type="ChEBI" id="CHEBI:57540"/>
        <dbReference type="ChEBI" id="CHEBI:57945"/>
        <dbReference type="ChEBI" id="CHEBI:60039"/>
        <dbReference type="EC" id="1.5.1.2"/>
    </reaction>
</comment>
<comment type="similarity">
    <text evidence="1 5 8">Belongs to the pyrroline-5-carboxylate reductase family.</text>
</comment>
<comment type="subcellular location">
    <subcellularLocation>
        <location evidence="5">Cytoplasm</location>
    </subcellularLocation>
</comment>
<dbReference type="Pfam" id="PF03807">
    <property type="entry name" value="F420_oxidored"/>
    <property type="match status" value="1"/>
</dbReference>